<dbReference type="InterPro" id="IPR016181">
    <property type="entry name" value="Acyl_CoA_acyltransferase"/>
</dbReference>
<dbReference type="EMBL" id="WEGJ01000002">
    <property type="protein sequence ID" value="MQY10683.1"/>
    <property type="molecule type" value="Genomic_DNA"/>
</dbReference>
<accession>A0A7K0CBD1</accession>
<name>A0A7K0CBD1_9ACTN</name>
<dbReference type="AlphaFoldDB" id="A0A7K0CBD1"/>
<reference evidence="1 2" key="1">
    <citation type="submission" date="2019-10" db="EMBL/GenBank/DDBJ databases">
        <title>Streptomyces smaragdinus sp. nov. and Streptomyces fabii sp. nov., isolated from the gut of fungus growing-termite Macrotermes natalensis.</title>
        <authorList>
            <person name="Schwitalla J."/>
            <person name="Benndorf R."/>
            <person name="Martin K."/>
            <person name="De Beer W."/>
            <person name="Kaster A.-K."/>
            <person name="Vollmers J."/>
            <person name="Poulsen M."/>
            <person name="Beemelmanns C."/>
        </authorList>
    </citation>
    <scope>NUCLEOTIDE SEQUENCE [LARGE SCALE GENOMIC DNA]</scope>
    <source>
        <strain evidence="1 2">RB5</strain>
    </source>
</reference>
<dbReference type="Proteomes" id="UP000466345">
    <property type="component" value="Unassembled WGS sequence"/>
</dbReference>
<proteinExistence type="predicted"/>
<sequence>MTWAGVIGFNPAGYVGTMSDLAGVLADAARGVFPPPDGTVRVLPPPSARDTGVIALTACSFVFADVSEEWVRERLPAGDLSAPLNPPFLRALEERLGRRVNNVDMLTVAGPLAGPPPLALDESTDRDQSRVRRALHHRDDVRVWQAQGGMVLLGRGVAGRWEMALEVDEAARGTGLGRRLAVAARHLVPAGEPLWAQVAPGNAASVRALLAAGYRPVGAEALLTA</sequence>
<dbReference type="Gene3D" id="3.40.630.30">
    <property type="match status" value="1"/>
</dbReference>
<gene>
    <name evidence="1" type="ORF">SRB5_07960</name>
</gene>
<evidence type="ECO:0000313" key="1">
    <source>
        <dbReference type="EMBL" id="MQY10683.1"/>
    </source>
</evidence>
<organism evidence="1 2">
    <name type="scientific">Streptomyces smaragdinus</name>
    <dbReference type="NCBI Taxonomy" id="2585196"/>
    <lineage>
        <taxon>Bacteria</taxon>
        <taxon>Bacillati</taxon>
        <taxon>Actinomycetota</taxon>
        <taxon>Actinomycetes</taxon>
        <taxon>Kitasatosporales</taxon>
        <taxon>Streptomycetaceae</taxon>
        <taxon>Streptomyces</taxon>
    </lineage>
</organism>
<dbReference type="SUPFAM" id="SSF55729">
    <property type="entry name" value="Acyl-CoA N-acyltransferases (Nat)"/>
    <property type="match status" value="1"/>
</dbReference>
<comment type="caution">
    <text evidence="1">The sequence shown here is derived from an EMBL/GenBank/DDBJ whole genome shotgun (WGS) entry which is preliminary data.</text>
</comment>
<keyword evidence="2" id="KW-1185">Reference proteome</keyword>
<evidence type="ECO:0008006" key="3">
    <source>
        <dbReference type="Google" id="ProtNLM"/>
    </source>
</evidence>
<protein>
    <recommendedName>
        <fullName evidence="3">N-acetyltransferase domain-containing protein</fullName>
    </recommendedName>
</protein>
<evidence type="ECO:0000313" key="2">
    <source>
        <dbReference type="Proteomes" id="UP000466345"/>
    </source>
</evidence>